<reference evidence="1 2" key="1">
    <citation type="submission" date="2020-06" db="EMBL/GenBank/DDBJ databases">
        <title>Description of novel acetic acid bacteria.</title>
        <authorList>
            <person name="Sombolestani A."/>
        </authorList>
    </citation>
    <scope>NUCLEOTIDE SEQUENCE [LARGE SCALE GENOMIC DNA]</scope>
    <source>
        <strain evidence="1 2">LMG 27010</strain>
    </source>
</reference>
<proteinExistence type="predicted"/>
<evidence type="ECO:0000313" key="1">
    <source>
        <dbReference type="EMBL" id="NVN40173.1"/>
    </source>
</evidence>
<accession>A0A850PB59</accession>
<dbReference type="SUPFAM" id="SSF50475">
    <property type="entry name" value="FMN-binding split barrel"/>
    <property type="match status" value="1"/>
</dbReference>
<protein>
    <submittedName>
        <fullName evidence="1">FMN-binding negative transcriptional regulator</fullName>
    </submittedName>
</protein>
<comment type="caution">
    <text evidence="1">The sequence shown here is derived from an EMBL/GenBank/DDBJ whole genome shotgun (WGS) entry which is preliminary data.</text>
</comment>
<gene>
    <name evidence="1" type="ORF">HUK82_06285</name>
</gene>
<organism evidence="1 2">
    <name type="scientific">Ameyamaea chiangmaiensis</name>
    <dbReference type="NCBI Taxonomy" id="442969"/>
    <lineage>
        <taxon>Bacteria</taxon>
        <taxon>Pseudomonadati</taxon>
        <taxon>Pseudomonadota</taxon>
        <taxon>Alphaproteobacteria</taxon>
        <taxon>Acetobacterales</taxon>
        <taxon>Acetobacteraceae</taxon>
        <taxon>Ameyamaea</taxon>
    </lineage>
</organism>
<dbReference type="InterPro" id="IPR007396">
    <property type="entry name" value="TR_PAI2-type"/>
</dbReference>
<dbReference type="PANTHER" id="PTHR35802">
    <property type="entry name" value="PROTEASE SYNTHASE AND SPORULATION PROTEIN PAI 2"/>
    <property type="match status" value="1"/>
</dbReference>
<dbReference type="EMBL" id="JABXXR010000030">
    <property type="protein sequence ID" value="NVN40173.1"/>
    <property type="molecule type" value="Genomic_DNA"/>
</dbReference>
<dbReference type="AlphaFoldDB" id="A0A850PB59"/>
<dbReference type="InterPro" id="IPR012349">
    <property type="entry name" value="Split_barrel_FMN-bd"/>
</dbReference>
<dbReference type="Gene3D" id="2.30.110.10">
    <property type="entry name" value="Electron Transport, Fmn-binding Protein, Chain A"/>
    <property type="match status" value="1"/>
</dbReference>
<keyword evidence="2" id="KW-1185">Reference proteome</keyword>
<sequence length="211" mass="23378">MYAPKQFREDRRDVLLAALRSIQFGALIAVSDGRPEAVHMPMVVREEPTGLVLEGHVALGNPFWKIAAAGTGGLAVFQGPQAYIHPGWYETKRATGKAVPTWNYVAVHVRGTLTIERDPLWLRRHLDTLTQANEEGRADPWRVSDAPDDYIDAMLRAIVGVRLSVDAMEGVWKMIQHHPESNRRGVIAGLAHEGRASAREMGALMGEREGQ</sequence>
<dbReference type="PIRSF" id="PIRSF010372">
    <property type="entry name" value="PaiB"/>
    <property type="match status" value="1"/>
</dbReference>
<dbReference type="Pfam" id="PF04299">
    <property type="entry name" value="FMN_bind_2"/>
    <property type="match status" value="1"/>
</dbReference>
<name>A0A850PB59_9PROT</name>
<evidence type="ECO:0000313" key="2">
    <source>
        <dbReference type="Proteomes" id="UP000585665"/>
    </source>
</evidence>
<dbReference type="PANTHER" id="PTHR35802:SF1">
    <property type="entry name" value="PROTEASE SYNTHASE AND SPORULATION PROTEIN PAI 2"/>
    <property type="match status" value="1"/>
</dbReference>
<dbReference type="Proteomes" id="UP000585665">
    <property type="component" value="Unassembled WGS sequence"/>
</dbReference>
<dbReference type="RefSeq" id="WP_176613146.1">
    <property type="nucleotide sequence ID" value="NZ_JABXXR010000030.1"/>
</dbReference>